<dbReference type="SMART" id="SM01130">
    <property type="entry name" value="DHDPS"/>
    <property type="match status" value="1"/>
</dbReference>
<gene>
    <name evidence="1" type="ORF">PCON_13053</name>
</gene>
<dbReference type="InterPro" id="IPR013785">
    <property type="entry name" value="Aldolase_TIM"/>
</dbReference>
<protein>
    <submittedName>
        <fullName evidence="1">Similar to Probable 4-hydroxy-2-oxoglutarate aldolase, mitochondrial acc. no. Q5BD77</fullName>
    </submittedName>
</protein>
<dbReference type="Proteomes" id="UP000018144">
    <property type="component" value="Unassembled WGS sequence"/>
</dbReference>
<reference evidence="1 2" key="1">
    <citation type="journal article" date="2013" name="PLoS Genet.">
        <title>The genome and development-dependent transcriptomes of Pyronema confluens: a window into fungal evolution.</title>
        <authorList>
            <person name="Traeger S."/>
            <person name="Altegoer F."/>
            <person name="Freitag M."/>
            <person name="Gabaldon T."/>
            <person name="Kempken F."/>
            <person name="Kumar A."/>
            <person name="Marcet-Houben M."/>
            <person name="Poggeler S."/>
            <person name="Stajich J.E."/>
            <person name="Nowrousian M."/>
        </authorList>
    </citation>
    <scope>NUCLEOTIDE SEQUENCE [LARGE SCALE GENOMIC DNA]</scope>
    <source>
        <strain evidence="2">CBS 100304</strain>
        <tissue evidence="1">Vegetative mycelium</tissue>
    </source>
</reference>
<keyword evidence="2" id="KW-1185">Reference proteome</keyword>
<dbReference type="CDD" id="cd00408">
    <property type="entry name" value="DHDPS-like"/>
    <property type="match status" value="1"/>
</dbReference>
<accession>U4LJZ0</accession>
<dbReference type="eggNOG" id="ENOG502QWNS">
    <property type="taxonomic scope" value="Eukaryota"/>
</dbReference>
<dbReference type="InterPro" id="IPR002220">
    <property type="entry name" value="DapA-like"/>
</dbReference>
<sequence length="374" mass="40161">MPPHTNESEMSVSGLSLQGEASSLLTFSKYLGEYSSAHRRPLVAGTYAPTPVFFDTMTDELDIPAIQKHAVRLAEAGLQGIVTQGSNGEAVHLSRSERQLVTVVTRKALDNAGYTQLPVIVGCGAQSTRESIELCRDAMASGGDYAMILPPSYYRSLYTGDALVDFFRDVATDSPIPILIYNFPGAVGGIDLDSDVVSKLARHPNIVGCKLTCGNTGKLARVAAAAPPGFMTMGGSADFTLQTLVVGGKGIIGGLANISPKSCVELYNLHMAGKTELAEKMQAVVARGDWVVIKGGVVATKSCLNSYFNYGGYGRKPLPRPTQQQIEDVKEEFEELLLLEQFLLGGKNEKDIHFGRKKEFPQLVELEQLLAAAT</sequence>
<name>U4LJZ0_PYROM</name>
<dbReference type="EMBL" id="HF935844">
    <property type="protein sequence ID" value="CCX32404.1"/>
    <property type="molecule type" value="Genomic_DNA"/>
</dbReference>
<dbReference type="Gene3D" id="3.20.20.70">
    <property type="entry name" value="Aldolase class I"/>
    <property type="match status" value="1"/>
</dbReference>
<evidence type="ECO:0000313" key="2">
    <source>
        <dbReference type="Proteomes" id="UP000018144"/>
    </source>
</evidence>
<dbReference type="OMA" id="IAPKACI"/>
<dbReference type="Pfam" id="PF00701">
    <property type="entry name" value="DHDPS"/>
    <property type="match status" value="1"/>
</dbReference>
<dbReference type="AlphaFoldDB" id="U4LJZ0"/>
<dbReference type="PRINTS" id="PR00146">
    <property type="entry name" value="DHPICSNTHASE"/>
</dbReference>
<dbReference type="PANTHER" id="PTHR12128">
    <property type="entry name" value="DIHYDRODIPICOLINATE SYNTHASE"/>
    <property type="match status" value="1"/>
</dbReference>
<organism evidence="1 2">
    <name type="scientific">Pyronema omphalodes (strain CBS 100304)</name>
    <name type="common">Pyronema confluens</name>
    <dbReference type="NCBI Taxonomy" id="1076935"/>
    <lineage>
        <taxon>Eukaryota</taxon>
        <taxon>Fungi</taxon>
        <taxon>Dikarya</taxon>
        <taxon>Ascomycota</taxon>
        <taxon>Pezizomycotina</taxon>
        <taxon>Pezizomycetes</taxon>
        <taxon>Pezizales</taxon>
        <taxon>Pyronemataceae</taxon>
        <taxon>Pyronema</taxon>
    </lineage>
</organism>
<dbReference type="SUPFAM" id="SSF51569">
    <property type="entry name" value="Aldolase"/>
    <property type="match status" value="1"/>
</dbReference>
<dbReference type="PANTHER" id="PTHR12128:SF52">
    <property type="entry name" value="4-HYDROXY-2-OXOGLUTARATE ALDOLASE, MITOCHONDRIAL-RELATED"/>
    <property type="match status" value="1"/>
</dbReference>
<dbReference type="STRING" id="1076935.U4LJZ0"/>
<proteinExistence type="predicted"/>
<evidence type="ECO:0000313" key="1">
    <source>
        <dbReference type="EMBL" id="CCX32404.1"/>
    </source>
</evidence>
<dbReference type="OrthoDB" id="191315at2759"/>
<dbReference type="GO" id="GO:0008840">
    <property type="term" value="F:4-hydroxy-tetrahydrodipicolinate synthase activity"/>
    <property type="evidence" value="ECO:0007669"/>
    <property type="project" value="TreeGrafter"/>
</dbReference>